<dbReference type="Proteomes" id="UP001153954">
    <property type="component" value="Unassembled WGS sequence"/>
</dbReference>
<evidence type="ECO:0000313" key="2">
    <source>
        <dbReference type="EMBL" id="CAH2098174.1"/>
    </source>
</evidence>
<comment type="caution">
    <text evidence="2">The sequence shown here is derived from an EMBL/GenBank/DDBJ whole genome shotgun (WGS) entry which is preliminary data.</text>
</comment>
<gene>
    <name evidence="2" type="ORF">EEDITHA_LOCUS13320</name>
</gene>
<organism evidence="2 3">
    <name type="scientific">Euphydryas editha</name>
    <name type="common">Edith's checkerspot</name>
    <dbReference type="NCBI Taxonomy" id="104508"/>
    <lineage>
        <taxon>Eukaryota</taxon>
        <taxon>Metazoa</taxon>
        <taxon>Ecdysozoa</taxon>
        <taxon>Arthropoda</taxon>
        <taxon>Hexapoda</taxon>
        <taxon>Insecta</taxon>
        <taxon>Pterygota</taxon>
        <taxon>Neoptera</taxon>
        <taxon>Endopterygota</taxon>
        <taxon>Lepidoptera</taxon>
        <taxon>Glossata</taxon>
        <taxon>Ditrysia</taxon>
        <taxon>Papilionoidea</taxon>
        <taxon>Nymphalidae</taxon>
        <taxon>Nymphalinae</taxon>
        <taxon>Euphydryas</taxon>
    </lineage>
</organism>
<keyword evidence="1" id="KW-0732">Signal</keyword>
<dbReference type="InterPro" id="IPR031734">
    <property type="entry name" value="MBF2"/>
</dbReference>
<dbReference type="PANTHER" id="PTHR37685">
    <property type="entry name" value="GEO11136P1-RELATED"/>
    <property type="match status" value="1"/>
</dbReference>
<evidence type="ECO:0000256" key="1">
    <source>
        <dbReference type="SAM" id="SignalP"/>
    </source>
</evidence>
<dbReference type="EMBL" id="CAKOGL010000019">
    <property type="protein sequence ID" value="CAH2098174.1"/>
    <property type="molecule type" value="Genomic_DNA"/>
</dbReference>
<dbReference type="Pfam" id="PF15868">
    <property type="entry name" value="MBF2"/>
    <property type="match status" value="1"/>
</dbReference>
<proteinExistence type="predicted"/>
<name>A0AAU9UHB6_EUPED</name>
<sequence length="116" mass="13223">MEVNSIIIFFFPIFIYVNSESVFVGERIFGDKLIHRSEHVKIPFYFIRTSDVAFPKYYEDSDNVITAIHVIDNSEEGGTAEVDYGGVGLKYANVHLRSALWSGFNFTVDIYGIKVD</sequence>
<keyword evidence="3" id="KW-1185">Reference proteome</keyword>
<feature type="signal peptide" evidence="1">
    <location>
        <begin position="1"/>
        <end position="19"/>
    </location>
</feature>
<feature type="chain" id="PRO_5043336649" evidence="1">
    <location>
        <begin position="20"/>
        <end position="116"/>
    </location>
</feature>
<reference evidence="2" key="1">
    <citation type="submission" date="2022-03" db="EMBL/GenBank/DDBJ databases">
        <authorList>
            <person name="Tunstrom K."/>
        </authorList>
    </citation>
    <scope>NUCLEOTIDE SEQUENCE</scope>
</reference>
<dbReference type="AlphaFoldDB" id="A0AAU9UHB6"/>
<evidence type="ECO:0000313" key="3">
    <source>
        <dbReference type="Proteomes" id="UP001153954"/>
    </source>
</evidence>
<accession>A0AAU9UHB6</accession>
<protein>
    <submittedName>
        <fullName evidence="2">Uncharacterized protein</fullName>
    </submittedName>
</protein>
<dbReference type="PANTHER" id="PTHR37685:SF1">
    <property type="entry name" value="GEO11136P1-RELATED"/>
    <property type="match status" value="1"/>
</dbReference>